<dbReference type="Proteomes" id="UP000292447">
    <property type="component" value="Chromosome III"/>
</dbReference>
<keyword evidence="2" id="KW-1185">Reference proteome</keyword>
<reference evidence="2" key="1">
    <citation type="submission" date="2019-03" db="EMBL/GenBank/DDBJ databases">
        <title>Snf2 controls pulcherriminic acid biosynthesis and connects pigmentation and antifungal activity of the yeast Metschnikowia pulcherrima.</title>
        <authorList>
            <person name="Gore-Lloyd D."/>
            <person name="Sumann I."/>
            <person name="Brachmann A.O."/>
            <person name="Schneeberger K."/>
            <person name="Ortiz-Merino R.A."/>
            <person name="Moreno-Beltran M."/>
            <person name="Schlaefli M."/>
            <person name="Kirner P."/>
            <person name="Santos Kron A."/>
            <person name="Wolfe K.H."/>
            <person name="Piel J."/>
            <person name="Ahrens C.H."/>
            <person name="Henk D."/>
            <person name="Freimoser F.M."/>
        </authorList>
    </citation>
    <scope>NUCLEOTIDE SEQUENCE [LARGE SCALE GENOMIC DNA]</scope>
    <source>
        <strain evidence="2">APC 1.2</strain>
    </source>
</reference>
<evidence type="ECO:0000313" key="1">
    <source>
        <dbReference type="EMBL" id="QBM88761.1"/>
    </source>
</evidence>
<name>A0A4P6XS49_9ASCO</name>
<protein>
    <submittedName>
        <fullName evidence="1">Uncharacterized protein</fullName>
    </submittedName>
</protein>
<dbReference type="AlphaFoldDB" id="A0A4P6XS49"/>
<sequence>MALVKRLMLGLGSRGPREMNISASRRQLLDLRVARERVGVLGFQVLVGLLLPFLVHRNWSIWSHRSDGSKQTDTGNQTSHSTPEDLALLTRSVQRFSWSPLTERNVVSGLLLAGSQLLPRQLHSSFQLVDQSSLILLWQFLPSRLQMVNVCIRQWSWRCLSNSRVVTNGSGDGLAKHFHLFFFFGF</sequence>
<dbReference type="EMBL" id="CP034458">
    <property type="protein sequence ID" value="QBM88761.1"/>
    <property type="molecule type" value="Genomic_DNA"/>
</dbReference>
<gene>
    <name evidence="1" type="ORF">METSCH_C07420</name>
</gene>
<evidence type="ECO:0000313" key="2">
    <source>
        <dbReference type="Proteomes" id="UP000292447"/>
    </source>
</evidence>
<organism evidence="1 2">
    <name type="scientific">Metschnikowia aff. pulcherrima</name>
    <dbReference type="NCBI Taxonomy" id="2163413"/>
    <lineage>
        <taxon>Eukaryota</taxon>
        <taxon>Fungi</taxon>
        <taxon>Dikarya</taxon>
        <taxon>Ascomycota</taxon>
        <taxon>Saccharomycotina</taxon>
        <taxon>Pichiomycetes</taxon>
        <taxon>Metschnikowiaceae</taxon>
        <taxon>Metschnikowia</taxon>
    </lineage>
</organism>
<proteinExistence type="predicted"/>
<accession>A0A4P6XS49</accession>